<dbReference type="SMART" id="SM00471">
    <property type="entry name" value="HDc"/>
    <property type="match status" value="1"/>
</dbReference>
<evidence type="ECO:0000259" key="1">
    <source>
        <dbReference type="SMART" id="SM00471"/>
    </source>
</evidence>
<keyword evidence="2" id="KW-0378">Hydrolase</keyword>
<dbReference type="SUPFAM" id="SSF109604">
    <property type="entry name" value="HD-domain/PDEase-like"/>
    <property type="match status" value="1"/>
</dbReference>
<dbReference type="EMBL" id="CP009933">
    <property type="protein sequence ID" value="AKA70801.1"/>
    <property type="molecule type" value="Genomic_DNA"/>
</dbReference>
<evidence type="ECO:0000313" key="3">
    <source>
        <dbReference type="Proteomes" id="UP000033115"/>
    </source>
</evidence>
<dbReference type="GO" id="GO:0016787">
    <property type="term" value="F:hydrolase activity"/>
    <property type="evidence" value="ECO:0007669"/>
    <property type="project" value="UniProtKB-KW"/>
</dbReference>
<keyword evidence="3" id="KW-1185">Reference proteome</keyword>
<dbReference type="STRING" id="1548.CSCA_3676"/>
<evidence type="ECO:0000313" key="2">
    <source>
        <dbReference type="EMBL" id="AKA70801.1"/>
    </source>
</evidence>
<proteinExistence type="predicted"/>
<dbReference type="InterPro" id="IPR003607">
    <property type="entry name" value="HD/PDEase_dom"/>
</dbReference>
<dbReference type="Gene3D" id="1.10.3210.10">
    <property type="entry name" value="Hypothetical protein af1432"/>
    <property type="match status" value="1"/>
</dbReference>
<sequence>MDKINSILNNENFNEYVKKNKRYEKDRKFCKHNIQHFLDVARIAYILVLENKINVSKDVVYGTALLHDIGRWVEYKENVHHEVASSKLAKQILIESGYEPEEMNLILNTILRHREEENEKNSFAYIFYLSDKLSRNCFYCKAVDECKWSDEKKNYTIDY</sequence>
<name>A0A0E3GRR9_CLOSL</name>
<dbReference type="Pfam" id="PF01966">
    <property type="entry name" value="HD"/>
    <property type="match status" value="1"/>
</dbReference>
<reference evidence="2 3" key="1">
    <citation type="journal article" date="2015" name="J. Biotechnol.">
        <title>Complete genome sequence of a malodorant-producing acetogen, Clostridium scatologenes ATCC 25775(T).</title>
        <authorList>
            <person name="Zhu Z."/>
            <person name="Guo T."/>
            <person name="Zheng H."/>
            <person name="Song T."/>
            <person name="Ouyang P."/>
            <person name="Xie J."/>
        </authorList>
    </citation>
    <scope>NUCLEOTIDE SEQUENCE [LARGE SCALE GENOMIC DNA]</scope>
    <source>
        <strain evidence="2 3">ATCC 25775</strain>
    </source>
</reference>
<accession>A0A0E3GRR9</accession>
<dbReference type="InterPro" id="IPR006674">
    <property type="entry name" value="HD_domain"/>
</dbReference>
<dbReference type="KEGG" id="csq:CSCA_3676"/>
<protein>
    <submittedName>
        <fullName evidence="2">Metal dependent phosphohydrolase</fullName>
    </submittedName>
</protein>
<dbReference type="RefSeq" id="WP_029163642.1">
    <property type="nucleotide sequence ID" value="NZ_CP009933.1"/>
</dbReference>
<dbReference type="CDD" id="cd00077">
    <property type="entry name" value="HDc"/>
    <property type="match status" value="1"/>
</dbReference>
<dbReference type="AlphaFoldDB" id="A0A0E3GRR9"/>
<dbReference type="Proteomes" id="UP000033115">
    <property type="component" value="Chromosome"/>
</dbReference>
<dbReference type="HOGENOM" id="CLU_106618_0_0_9"/>
<feature type="domain" description="HD/PDEase" evidence="1">
    <location>
        <begin position="29"/>
        <end position="145"/>
    </location>
</feature>
<organism evidence="2 3">
    <name type="scientific">Clostridium scatologenes</name>
    <dbReference type="NCBI Taxonomy" id="1548"/>
    <lineage>
        <taxon>Bacteria</taxon>
        <taxon>Bacillati</taxon>
        <taxon>Bacillota</taxon>
        <taxon>Clostridia</taxon>
        <taxon>Eubacteriales</taxon>
        <taxon>Clostridiaceae</taxon>
        <taxon>Clostridium</taxon>
    </lineage>
</organism>
<gene>
    <name evidence="2" type="ORF">CSCA_3676</name>
</gene>